<dbReference type="InterPro" id="IPR007627">
    <property type="entry name" value="RNA_pol_sigma70_r2"/>
</dbReference>
<evidence type="ECO:0000256" key="3">
    <source>
        <dbReference type="ARBA" id="ARBA00023082"/>
    </source>
</evidence>
<evidence type="ECO:0000259" key="5">
    <source>
        <dbReference type="Pfam" id="PF04542"/>
    </source>
</evidence>
<dbReference type="InterPro" id="IPR014284">
    <property type="entry name" value="RNA_pol_sigma-70_dom"/>
</dbReference>
<dbReference type="Gene3D" id="1.10.10.10">
    <property type="entry name" value="Winged helix-like DNA-binding domain superfamily/Winged helix DNA-binding domain"/>
    <property type="match status" value="1"/>
</dbReference>
<dbReference type="InterPro" id="IPR013249">
    <property type="entry name" value="RNA_pol_sigma70_r4_t2"/>
</dbReference>
<comment type="similarity">
    <text evidence="1">Belongs to the sigma-70 factor family. ECF subfamily.</text>
</comment>
<organism evidence="7 8">
    <name type="scientific">Algoriphagus jejuensis</name>
    <dbReference type="NCBI Taxonomy" id="419934"/>
    <lineage>
        <taxon>Bacteria</taxon>
        <taxon>Pseudomonadati</taxon>
        <taxon>Bacteroidota</taxon>
        <taxon>Cytophagia</taxon>
        <taxon>Cytophagales</taxon>
        <taxon>Cyclobacteriaceae</taxon>
        <taxon>Algoriphagus</taxon>
    </lineage>
</organism>
<evidence type="ECO:0008006" key="9">
    <source>
        <dbReference type="Google" id="ProtNLM"/>
    </source>
</evidence>
<dbReference type="Pfam" id="PF04542">
    <property type="entry name" value="Sigma70_r2"/>
    <property type="match status" value="1"/>
</dbReference>
<dbReference type="PANTHER" id="PTHR43133:SF46">
    <property type="entry name" value="RNA POLYMERASE SIGMA-70 FACTOR ECF SUBFAMILY"/>
    <property type="match status" value="1"/>
</dbReference>
<keyword evidence="2" id="KW-0805">Transcription regulation</keyword>
<evidence type="ECO:0000256" key="1">
    <source>
        <dbReference type="ARBA" id="ARBA00010641"/>
    </source>
</evidence>
<gene>
    <name evidence="7" type="ORF">GCM10009119_17110</name>
</gene>
<sequence>MSWSDQELIDGCKRRSIKHEEFFFKKYYGYVMGISLSYSKSRDLALEITNDSFMKCFDSFNKMEEAPSLKPWLRRITVNTAIDYYRKDKRFQNHLEADGETPVFDEVYAPDQLAFEDIIKLLKQLPEDQQLVFNLYEVEGYSHREVAERMDITESSSRVYLTRAKTKLRQLIQQHMKEYAGR</sequence>
<dbReference type="InterPro" id="IPR013325">
    <property type="entry name" value="RNA_pol_sigma_r2"/>
</dbReference>
<name>A0ABN1MZI6_9BACT</name>
<evidence type="ECO:0000313" key="8">
    <source>
        <dbReference type="Proteomes" id="UP001500469"/>
    </source>
</evidence>
<dbReference type="InterPro" id="IPR039425">
    <property type="entry name" value="RNA_pol_sigma-70-like"/>
</dbReference>
<dbReference type="InterPro" id="IPR013324">
    <property type="entry name" value="RNA_pol_sigma_r3/r4-like"/>
</dbReference>
<evidence type="ECO:0000256" key="2">
    <source>
        <dbReference type="ARBA" id="ARBA00023015"/>
    </source>
</evidence>
<feature type="domain" description="RNA polymerase sigma factor 70 region 4 type 2" evidence="6">
    <location>
        <begin position="116"/>
        <end position="168"/>
    </location>
</feature>
<reference evidence="8" key="1">
    <citation type="journal article" date="2019" name="Int. J. Syst. Evol. Microbiol.">
        <title>The Global Catalogue of Microorganisms (GCM) 10K type strain sequencing project: providing services to taxonomists for standard genome sequencing and annotation.</title>
        <authorList>
            <consortium name="The Broad Institute Genomics Platform"/>
            <consortium name="The Broad Institute Genome Sequencing Center for Infectious Disease"/>
            <person name="Wu L."/>
            <person name="Ma J."/>
        </authorList>
    </citation>
    <scope>NUCLEOTIDE SEQUENCE [LARGE SCALE GENOMIC DNA]</scope>
    <source>
        <strain evidence="8">JCM 16112</strain>
    </source>
</reference>
<proteinExistence type="inferred from homology"/>
<dbReference type="Gene3D" id="1.10.1740.10">
    <property type="match status" value="1"/>
</dbReference>
<dbReference type="CDD" id="cd06171">
    <property type="entry name" value="Sigma70_r4"/>
    <property type="match status" value="1"/>
</dbReference>
<evidence type="ECO:0000256" key="4">
    <source>
        <dbReference type="ARBA" id="ARBA00023163"/>
    </source>
</evidence>
<evidence type="ECO:0000313" key="7">
    <source>
        <dbReference type="EMBL" id="GAA0878743.1"/>
    </source>
</evidence>
<accession>A0ABN1MZI6</accession>
<dbReference type="Proteomes" id="UP001500469">
    <property type="component" value="Unassembled WGS sequence"/>
</dbReference>
<evidence type="ECO:0000259" key="6">
    <source>
        <dbReference type="Pfam" id="PF08281"/>
    </source>
</evidence>
<dbReference type="EMBL" id="BAAAFI010000007">
    <property type="protein sequence ID" value="GAA0878743.1"/>
    <property type="molecule type" value="Genomic_DNA"/>
</dbReference>
<keyword evidence="4" id="KW-0804">Transcription</keyword>
<comment type="caution">
    <text evidence="7">The sequence shown here is derived from an EMBL/GenBank/DDBJ whole genome shotgun (WGS) entry which is preliminary data.</text>
</comment>
<protein>
    <recommendedName>
        <fullName evidence="9">RNA polymerase sigma-70 factor (ECF subfamily)</fullName>
    </recommendedName>
</protein>
<keyword evidence="8" id="KW-1185">Reference proteome</keyword>
<dbReference type="Pfam" id="PF08281">
    <property type="entry name" value="Sigma70_r4_2"/>
    <property type="match status" value="1"/>
</dbReference>
<dbReference type="SUPFAM" id="SSF88659">
    <property type="entry name" value="Sigma3 and sigma4 domains of RNA polymerase sigma factors"/>
    <property type="match status" value="1"/>
</dbReference>
<dbReference type="SUPFAM" id="SSF88946">
    <property type="entry name" value="Sigma2 domain of RNA polymerase sigma factors"/>
    <property type="match status" value="1"/>
</dbReference>
<feature type="domain" description="RNA polymerase sigma-70 region 2" evidence="5">
    <location>
        <begin position="24"/>
        <end position="90"/>
    </location>
</feature>
<dbReference type="RefSeq" id="WP_343850425.1">
    <property type="nucleotide sequence ID" value="NZ_BAAAFI010000007.1"/>
</dbReference>
<dbReference type="InterPro" id="IPR036388">
    <property type="entry name" value="WH-like_DNA-bd_sf"/>
</dbReference>
<dbReference type="PANTHER" id="PTHR43133">
    <property type="entry name" value="RNA POLYMERASE ECF-TYPE SIGMA FACTO"/>
    <property type="match status" value="1"/>
</dbReference>
<keyword evidence="3" id="KW-0731">Sigma factor</keyword>
<dbReference type="NCBIfam" id="TIGR02937">
    <property type="entry name" value="sigma70-ECF"/>
    <property type="match status" value="1"/>
</dbReference>